<keyword evidence="2" id="KW-1185">Reference proteome</keyword>
<dbReference type="Proteomes" id="UP000095287">
    <property type="component" value="Unplaced"/>
</dbReference>
<feature type="transmembrane region" description="Helical" evidence="1">
    <location>
        <begin position="254"/>
        <end position="275"/>
    </location>
</feature>
<keyword evidence="1" id="KW-0812">Transmembrane</keyword>
<feature type="transmembrane region" description="Helical" evidence="1">
    <location>
        <begin position="122"/>
        <end position="148"/>
    </location>
</feature>
<feature type="transmembrane region" description="Helical" evidence="1">
    <location>
        <begin position="183"/>
        <end position="204"/>
    </location>
</feature>
<accession>A0A1I8AUW1</accession>
<name>A0A1I8AUW1_9BILA</name>
<keyword evidence="1" id="KW-1133">Transmembrane helix</keyword>
<dbReference type="AlphaFoldDB" id="A0A1I8AUW1"/>
<feature type="transmembrane region" description="Helical" evidence="1">
    <location>
        <begin position="55"/>
        <end position="78"/>
    </location>
</feature>
<feature type="transmembrane region" description="Helical" evidence="1">
    <location>
        <begin position="90"/>
        <end position="110"/>
    </location>
</feature>
<keyword evidence="1" id="KW-0472">Membrane</keyword>
<dbReference type="SUPFAM" id="SSF81321">
    <property type="entry name" value="Family A G protein-coupled receptor-like"/>
    <property type="match status" value="1"/>
</dbReference>
<evidence type="ECO:0000256" key="1">
    <source>
        <dbReference type="SAM" id="Phobius"/>
    </source>
</evidence>
<dbReference type="Gene3D" id="1.20.1070.10">
    <property type="entry name" value="Rhodopsin 7-helix transmembrane proteins"/>
    <property type="match status" value="1"/>
</dbReference>
<evidence type="ECO:0000313" key="3">
    <source>
        <dbReference type="WBParaSite" id="L893_g9421.t1"/>
    </source>
</evidence>
<sequence>MDVNNVTAEVYTADGDIAAGILYVFFSFLLLTAGVLIFWVLMSSVHLCHRWTYQILLHIFAINILQLLIHLLSGIMNISQSNFHYWLDKTAGAVLTTSASVEVLLLFVFAINRLQVITNGPLFYYVSDAFVYKLMLSLSYIIGLFFFVSHMTPFTGFSFSRQCNCWVYSEGPFTSVVRAADKFVSLTVCVFTFSMYFYTFAYCFKHRILTSRLCGEQRNERNLLVVAGLMFLYGLALVVIHCFAGVGPDNGAEFVVFDMFWITYAGSFQIFHFAFNSEMVATARHMFCSPKIQPVLKKRVAEQTVTVVV</sequence>
<reference evidence="3" key="1">
    <citation type="submission" date="2016-11" db="UniProtKB">
        <authorList>
            <consortium name="WormBaseParasite"/>
        </authorList>
    </citation>
    <scope>IDENTIFICATION</scope>
</reference>
<organism evidence="2 3">
    <name type="scientific">Steinernema glaseri</name>
    <dbReference type="NCBI Taxonomy" id="37863"/>
    <lineage>
        <taxon>Eukaryota</taxon>
        <taxon>Metazoa</taxon>
        <taxon>Ecdysozoa</taxon>
        <taxon>Nematoda</taxon>
        <taxon>Chromadorea</taxon>
        <taxon>Rhabditida</taxon>
        <taxon>Tylenchina</taxon>
        <taxon>Panagrolaimomorpha</taxon>
        <taxon>Strongyloidoidea</taxon>
        <taxon>Steinernematidae</taxon>
        <taxon>Steinernema</taxon>
    </lineage>
</organism>
<dbReference type="WBParaSite" id="L893_g9421.t1">
    <property type="protein sequence ID" value="L893_g9421.t1"/>
    <property type="gene ID" value="L893_g9421"/>
</dbReference>
<feature type="transmembrane region" description="Helical" evidence="1">
    <location>
        <begin position="20"/>
        <end position="43"/>
    </location>
</feature>
<protein>
    <submittedName>
        <fullName evidence="3">G_PROTEIN_RECEP_F1_2 domain-containing protein</fullName>
    </submittedName>
</protein>
<proteinExistence type="predicted"/>
<feature type="transmembrane region" description="Helical" evidence="1">
    <location>
        <begin position="224"/>
        <end position="248"/>
    </location>
</feature>
<evidence type="ECO:0000313" key="2">
    <source>
        <dbReference type="Proteomes" id="UP000095287"/>
    </source>
</evidence>